<feature type="domain" description="D-isomer specific 2-hydroxyacid dehydrogenase catalytic" evidence="7">
    <location>
        <begin position="46"/>
        <end position="320"/>
    </location>
</feature>
<evidence type="ECO:0000259" key="7">
    <source>
        <dbReference type="Pfam" id="PF00389"/>
    </source>
</evidence>
<name>A0AAP0M4G4_9ROSI</name>
<dbReference type="CDD" id="cd12156">
    <property type="entry name" value="HPPR"/>
    <property type="match status" value="1"/>
</dbReference>
<evidence type="ECO:0000256" key="2">
    <source>
        <dbReference type="ARBA" id="ARBA00022857"/>
    </source>
</evidence>
<feature type="domain" description="D-isomer specific 2-hydroxyacid dehydrogenase NAD-binding" evidence="8">
    <location>
        <begin position="357"/>
        <end position="529"/>
    </location>
</feature>
<gene>
    <name evidence="9" type="ORF">WN944_013711</name>
</gene>
<dbReference type="Gene3D" id="3.40.50.720">
    <property type="entry name" value="NAD(P)-binding Rossmann-like Domain"/>
    <property type="match status" value="3"/>
</dbReference>
<dbReference type="GO" id="GO:0009854">
    <property type="term" value="P:oxidative photosynthetic carbon pathway"/>
    <property type="evidence" value="ECO:0007669"/>
    <property type="project" value="UniProtKB-KW"/>
</dbReference>
<dbReference type="FunFam" id="3.40.50.720:FF:000213">
    <property type="entry name" value="Putative 2-hydroxyacid dehydrogenase"/>
    <property type="match status" value="2"/>
</dbReference>
<dbReference type="Proteomes" id="UP001428341">
    <property type="component" value="Unassembled WGS sequence"/>
</dbReference>
<comment type="caution">
    <text evidence="9">The sequence shown here is derived from an EMBL/GenBank/DDBJ whole genome shotgun (WGS) entry which is preliminary data.</text>
</comment>
<dbReference type="InterPro" id="IPR006140">
    <property type="entry name" value="D-isomer_DH_NAD-bd"/>
</dbReference>
<dbReference type="PANTHER" id="PTHR10996">
    <property type="entry name" value="2-HYDROXYACID DEHYDROGENASE-RELATED"/>
    <property type="match status" value="1"/>
</dbReference>
<dbReference type="EMBL" id="JBCGBO010000005">
    <property type="protein sequence ID" value="KAK9198526.1"/>
    <property type="molecule type" value="Genomic_DNA"/>
</dbReference>
<evidence type="ECO:0000313" key="10">
    <source>
        <dbReference type="Proteomes" id="UP001428341"/>
    </source>
</evidence>
<keyword evidence="5" id="KW-0601">Photorespiration</keyword>
<keyword evidence="2" id="KW-0521">NADP</keyword>
<keyword evidence="4" id="KW-0520">NAD</keyword>
<evidence type="ECO:0000256" key="4">
    <source>
        <dbReference type="ARBA" id="ARBA00023027"/>
    </source>
</evidence>
<protein>
    <submittedName>
        <fullName evidence="9">Uncharacterized protein</fullName>
    </submittedName>
</protein>
<dbReference type="AlphaFoldDB" id="A0AAP0M4G4"/>
<evidence type="ECO:0000259" key="8">
    <source>
        <dbReference type="Pfam" id="PF02826"/>
    </source>
</evidence>
<dbReference type="GO" id="GO:0051287">
    <property type="term" value="F:NAD binding"/>
    <property type="evidence" value="ECO:0007669"/>
    <property type="project" value="InterPro"/>
</dbReference>
<evidence type="ECO:0000256" key="6">
    <source>
        <dbReference type="ARBA" id="ARBA00061400"/>
    </source>
</evidence>
<accession>A0AAP0M4G4</accession>
<keyword evidence="1" id="KW-0323">Glycolate pathway</keyword>
<dbReference type="PANTHER" id="PTHR10996:SF268">
    <property type="entry name" value="GLYOXYLATE_HYDROXYPYRUVATE REDUCTASE HPR3"/>
    <property type="match status" value="1"/>
</dbReference>
<feature type="domain" description="D-isomer specific 2-hydroxyacid dehydrogenase NAD-binding" evidence="8">
    <location>
        <begin position="116"/>
        <end position="289"/>
    </location>
</feature>
<dbReference type="GO" id="GO:0005829">
    <property type="term" value="C:cytosol"/>
    <property type="evidence" value="ECO:0007669"/>
    <property type="project" value="TreeGrafter"/>
</dbReference>
<reference evidence="9 10" key="1">
    <citation type="submission" date="2024-05" db="EMBL/GenBank/DDBJ databases">
        <title>Haplotype-resolved chromosome-level genome assembly of Huyou (Citrus changshanensis).</title>
        <authorList>
            <person name="Miao C."/>
            <person name="Chen W."/>
            <person name="Wu Y."/>
            <person name="Wang L."/>
            <person name="Zhao S."/>
            <person name="Grierson D."/>
            <person name="Xu C."/>
            <person name="Chen K."/>
        </authorList>
    </citation>
    <scope>NUCLEOTIDE SEQUENCE [LARGE SCALE GENOMIC DNA]</scope>
    <source>
        <strain evidence="9">01-14</strain>
        <tissue evidence="9">Leaf</tissue>
    </source>
</reference>
<evidence type="ECO:0000256" key="1">
    <source>
        <dbReference type="ARBA" id="ARBA00022594"/>
    </source>
</evidence>
<evidence type="ECO:0000256" key="5">
    <source>
        <dbReference type="ARBA" id="ARBA00023238"/>
    </source>
</evidence>
<dbReference type="SUPFAM" id="SSF51735">
    <property type="entry name" value="NAD(P)-binding Rossmann-fold domains"/>
    <property type="match status" value="2"/>
</dbReference>
<comment type="similarity">
    <text evidence="6">Belongs to the D-isomer specific 2-hydroxyacid dehydrogenase family. GyaR subfamily.</text>
</comment>
<sequence>MPTEEERPVVLIHRIPSLKQPLASLSERFTLLDPLLHSADSTHSFLSRHASSVRAILCLGPSPLTSDTLSLLPALEIVVGSSAGIDHVDLQECRRRGILVTNAGNAFSEDGADYVVGLLIDVLRRVSSSDRFVRNGLWPEHGAYPLGSTLGGKRVGIVGLGSIGSEVAKRLVPFGCSIAYTSRKKKPGVSYPFYANVSGLAADSDVLIVCCALTEETHHMINKDVMTALGKEGVIINVGRGALIDEKELVHFLVRGKLGGAGLDVFEDEPHVPKELLTLDNVVLSPHVAVVTAESFAALEQVVIGNLEAFFSNKPLLSPVKLDYNCLAGKTELVKATDKAEPIAKQADLLIVADLAVGLLIDFLRRISPSNWYVRAGLWAKTGDYPLGFKVSSESLGGMQVGIVRLGNIGSELLNRLQAFGFIISYNSRRKRPSVLFPNCANVYDLAVNSDVLVVCCALTEQTHHIINKDVMAELGKGGMIINVGRGALIDEKEMLQFLVQVEINGVGLDAFENDPNVPKEPLRLDNIVPLPCQNALTHWES</sequence>
<organism evidence="9 10">
    <name type="scientific">Citrus x changshan-huyou</name>
    <dbReference type="NCBI Taxonomy" id="2935761"/>
    <lineage>
        <taxon>Eukaryota</taxon>
        <taxon>Viridiplantae</taxon>
        <taxon>Streptophyta</taxon>
        <taxon>Embryophyta</taxon>
        <taxon>Tracheophyta</taxon>
        <taxon>Spermatophyta</taxon>
        <taxon>Magnoliopsida</taxon>
        <taxon>eudicotyledons</taxon>
        <taxon>Gunneridae</taxon>
        <taxon>Pentapetalae</taxon>
        <taxon>rosids</taxon>
        <taxon>malvids</taxon>
        <taxon>Sapindales</taxon>
        <taxon>Rutaceae</taxon>
        <taxon>Aurantioideae</taxon>
        <taxon>Citrus</taxon>
    </lineage>
</organism>
<dbReference type="InterPro" id="IPR050223">
    <property type="entry name" value="D-isomer_2-hydroxyacid_DH"/>
</dbReference>
<dbReference type="InterPro" id="IPR036291">
    <property type="entry name" value="NAD(P)-bd_dom_sf"/>
</dbReference>
<dbReference type="GO" id="GO:0030267">
    <property type="term" value="F:glyoxylate reductase (NADPH) activity"/>
    <property type="evidence" value="ECO:0007669"/>
    <property type="project" value="UniProtKB-ARBA"/>
</dbReference>
<dbReference type="GO" id="GO:0016618">
    <property type="term" value="F:hydroxypyruvate reductase [NAD(P)H] activity"/>
    <property type="evidence" value="ECO:0007669"/>
    <property type="project" value="TreeGrafter"/>
</dbReference>
<dbReference type="InterPro" id="IPR006139">
    <property type="entry name" value="D-isomer_2_OHA_DH_cat_dom"/>
</dbReference>
<proteinExistence type="inferred from homology"/>
<keyword evidence="3" id="KW-0560">Oxidoreductase</keyword>
<dbReference type="Pfam" id="PF00389">
    <property type="entry name" value="2-Hacid_dh"/>
    <property type="match status" value="1"/>
</dbReference>
<evidence type="ECO:0000256" key="3">
    <source>
        <dbReference type="ARBA" id="ARBA00023002"/>
    </source>
</evidence>
<keyword evidence="10" id="KW-1185">Reference proteome</keyword>
<dbReference type="SUPFAM" id="SSF52283">
    <property type="entry name" value="Formate/glycerate dehydrogenase catalytic domain-like"/>
    <property type="match status" value="1"/>
</dbReference>
<evidence type="ECO:0000313" key="9">
    <source>
        <dbReference type="EMBL" id="KAK9198526.1"/>
    </source>
</evidence>
<dbReference type="Pfam" id="PF02826">
    <property type="entry name" value="2-Hacid_dh_C"/>
    <property type="match status" value="2"/>
</dbReference>